<proteinExistence type="predicted"/>
<feature type="domain" description="Polysaccharide biosynthesis enzyme WcbI" evidence="1">
    <location>
        <begin position="37"/>
        <end position="255"/>
    </location>
</feature>
<reference evidence="2 3" key="1">
    <citation type="submission" date="2017-04" db="EMBL/GenBank/DDBJ databases">
        <title>Comparative genome analysis of Subtercola boreus.</title>
        <authorList>
            <person name="Cho Y.-J."/>
            <person name="Cho A."/>
            <person name="Kim O.-S."/>
            <person name="Lee J.-I."/>
        </authorList>
    </citation>
    <scope>NUCLEOTIDE SEQUENCE [LARGE SCALE GENOMIC DNA]</scope>
    <source>
        <strain evidence="2 3">P27444</strain>
    </source>
</reference>
<evidence type="ECO:0000259" key="1">
    <source>
        <dbReference type="Pfam" id="PF18588"/>
    </source>
</evidence>
<dbReference type="Pfam" id="PF18588">
    <property type="entry name" value="WcbI"/>
    <property type="match status" value="1"/>
</dbReference>
<dbReference type="Gene3D" id="3.40.50.12080">
    <property type="match status" value="1"/>
</dbReference>
<dbReference type="OrthoDB" id="3283619at2"/>
<accession>A0A3E0VD74</accession>
<dbReference type="Proteomes" id="UP000256709">
    <property type="component" value="Unassembled WGS sequence"/>
</dbReference>
<evidence type="ECO:0000313" key="2">
    <source>
        <dbReference type="EMBL" id="RFA07428.1"/>
    </source>
</evidence>
<dbReference type="RefSeq" id="WP_116283970.1">
    <property type="nucleotide sequence ID" value="NZ_NBXA01000026.1"/>
</dbReference>
<protein>
    <recommendedName>
        <fullName evidence="1">Polysaccharide biosynthesis enzyme WcbI domain-containing protein</fullName>
    </recommendedName>
</protein>
<gene>
    <name evidence="2" type="ORF">B7R21_14610</name>
</gene>
<sequence>MSASEPHRGVQQGSTARQVHYGEFYGLVPLPDDAPLAVVSGNCQAESLRIMLDGPDLRTVRIPPVFELVASDLPHLARLLARTRFFVSQPVHDDYHDLPLGTAQLAALLPSGARVVRMPVVRFAGLYPFHAIVRPPFDLSLVPPVVEYHDLRTVMRAWRRREEGDVGAGLGAGAGVGAGADAASEVAAATVAEVRAVARQSIAELSKREVFHDTVVLSDLFAAPDFGLMRTINHPGNAIWSAAASRVRSRLSLAEHARDPGRPLLNAVHAPREAVVIEAFGLETDPQPDWIVDGQTVAASDVVAAHLDWYAQYPAIIDAAIARHRGTLETLGLLAAGAPA</sequence>
<dbReference type="InterPro" id="IPR041307">
    <property type="entry name" value="WcbI"/>
</dbReference>
<name>A0A3E0VD74_9MICO</name>
<organism evidence="2 3">
    <name type="scientific">Subtercola boreus</name>
    <dbReference type="NCBI Taxonomy" id="120213"/>
    <lineage>
        <taxon>Bacteria</taxon>
        <taxon>Bacillati</taxon>
        <taxon>Actinomycetota</taxon>
        <taxon>Actinomycetes</taxon>
        <taxon>Micrococcales</taxon>
        <taxon>Microbacteriaceae</taxon>
        <taxon>Subtercola</taxon>
    </lineage>
</organism>
<dbReference type="EMBL" id="NBXA01000026">
    <property type="protein sequence ID" value="RFA07428.1"/>
    <property type="molecule type" value="Genomic_DNA"/>
</dbReference>
<dbReference type="AlphaFoldDB" id="A0A3E0VD74"/>
<evidence type="ECO:0000313" key="3">
    <source>
        <dbReference type="Proteomes" id="UP000256709"/>
    </source>
</evidence>
<comment type="caution">
    <text evidence="2">The sequence shown here is derived from an EMBL/GenBank/DDBJ whole genome shotgun (WGS) entry which is preliminary data.</text>
</comment>